<comment type="similarity">
    <text evidence="5">Belongs to the L2HGDH family.</text>
</comment>
<evidence type="ECO:0000256" key="3">
    <source>
        <dbReference type="ARBA" id="ARBA00022827"/>
    </source>
</evidence>
<dbReference type="AlphaFoldDB" id="A0A4U1B9V9"/>
<dbReference type="InterPro" id="IPR006076">
    <property type="entry name" value="FAD-dep_OxRdtase"/>
</dbReference>
<keyword evidence="4" id="KW-0560">Oxidoreductase</keyword>
<sequence>MERVDTLVIGAGVIGLACARALATRGRQVLLLEREDTIGSGISSRNSEVIHAGLYYPAHWLKTRLCIHGRRRLYPFLARTGVPFRRCGKLVVASGTAQLTRLARLRSQAEANGVEGLLTLSPGQARELEPELHCDAALLSPESGIVDSHQLMLALQGEMESLGASLVFRCAVESIEPEPTGLRVSTSQGELRCRRLVLAGGLSTPQLLRRVRGLSPAKVPRQHLAKGNYYKLGGRSPFSRLIYPLPEAGGLGVHLTLDLSGNARFGPDVQWCDAPQFEVTQGLEERFKEAVASYWPGVAWRTLTPDYAGVRPKLSGPGEPGVDFALLGPADLGIAGLVALAGIESPGLTASLALADLVAERLNR</sequence>
<dbReference type="Pfam" id="PF01266">
    <property type="entry name" value="DAO"/>
    <property type="match status" value="1"/>
</dbReference>
<comment type="caution">
    <text evidence="7">The sequence shown here is derived from an EMBL/GenBank/DDBJ whole genome shotgun (WGS) entry which is preliminary data.</text>
</comment>
<evidence type="ECO:0000259" key="6">
    <source>
        <dbReference type="Pfam" id="PF01266"/>
    </source>
</evidence>
<feature type="domain" description="FAD dependent oxidoreductase" evidence="6">
    <location>
        <begin position="5"/>
        <end position="361"/>
    </location>
</feature>
<dbReference type="PROSITE" id="PS51257">
    <property type="entry name" value="PROKAR_LIPOPROTEIN"/>
    <property type="match status" value="1"/>
</dbReference>
<dbReference type="PANTHER" id="PTHR43104:SF4">
    <property type="entry name" value="L-2-HYDROXYGLUTARATE DEHYDROGENASE, MITOCHONDRIAL"/>
    <property type="match status" value="1"/>
</dbReference>
<name>A0A4U1B9V9_9GAMM</name>
<keyword evidence="8" id="KW-1185">Reference proteome</keyword>
<gene>
    <name evidence="7" type="ORF">FCL40_17275</name>
</gene>
<keyword evidence="3" id="KW-0274">FAD</keyword>
<dbReference type="Proteomes" id="UP000305674">
    <property type="component" value="Unassembled WGS sequence"/>
</dbReference>
<evidence type="ECO:0000256" key="4">
    <source>
        <dbReference type="ARBA" id="ARBA00023002"/>
    </source>
</evidence>
<evidence type="ECO:0000256" key="5">
    <source>
        <dbReference type="ARBA" id="ARBA00037941"/>
    </source>
</evidence>
<keyword evidence="2" id="KW-0285">Flavoprotein</keyword>
<organism evidence="7 8">
    <name type="scientific">Ferrimonas sediminicola</name>
    <dbReference type="NCBI Taxonomy" id="2569538"/>
    <lineage>
        <taxon>Bacteria</taxon>
        <taxon>Pseudomonadati</taxon>
        <taxon>Pseudomonadota</taxon>
        <taxon>Gammaproteobacteria</taxon>
        <taxon>Alteromonadales</taxon>
        <taxon>Ferrimonadaceae</taxon>
        <taxon>Ferrimonas</taxon>
    </lineage>
</organism>
<evidence type="ECO:0000313" key="8">
    <source>
        <dbReference type="Proteomes" id="UP000305674"/>
    </source>
</evidence>
<dbReference type="Gene3D" id="3.30.9.10">
    <property type="entry name" value="D-Amino Acid Oxidase, subunit A, domain 2"/>
    <property type="match status" value="1"/>
</dbReference>
<reference evidence="7 8" key="1">
    <citation type="submission" date="2019-04" db="EMBL/GenBank/DDBJ databases">
        <authorList>
            <person name="Hwang J.C."/>
        </authorList>
    </citation>
    <scope>NUCLEOTIDE SEQUENCE [LARGE SCALE GENOMIC DNA]</scope>
    <source>
        <strain evidence="7 8">IMCC35001</strain>
    </source>
</reference>
<comment type="cofactor">
    <cofactor evidence="1">
        <name>FAD</name>
        <dbReference type="ChEBI" id="CHEBI:57692"/>
    </cofactor>
</comment>
<evidence type="ECO:0000313" key="7">
    <source>
        <dbReference type="EMBL" id="TKB46804.1"/>
    </source>
</evidence>
<dbReference type="SUPFAM" id="SSF51905">
    <property type="entry name" value="FAD/NAD(P)-binding domain"/>
    <property type="match status" value="1"/>
</dbReference>
<dbReference type="EMBL" id="SWCI01000018">
    <property type="protein sequence ID" value="TKB46804.1"/>
    <property type="molecule type" value="Genomic_DNA"/>
</dbReference>
<accession>A0A4U1B9V9</accession>
<dbReference type="GO" id="GO:0047545">
    <property type="term" value="F:(S)-2-hydroxyglutarate dehydrogenase activity"/>
    <property type="evidence" value="ECO:0007669"/>
    <property type="project" value="TreeGrafter"/>
</dbReference>
<protein>
    <submittedName>
        <fullName evidence="7">NAD(P)/FAD-dependent oxidoreductase</fullName>
    </submittedName>
</protein>
<dbReference type="Gene3D" id="3.50.50.60">
    <property type="entry name" value="FAD/NAD(P)-binding domain"/>
    <property type="match status" value="1"/>
</dbReference>
<evidence type="ECO:0000256" key="1">
    <source>
        <dbReference type="ARBA" id="ARBA00001974"/>
    </source>
</evidence>
<dbReference type="PANTHER" id="PTHR43104">
    <property type="entry name" value="L-2-HYDROXYGLUTARATE DEHYDROGENASE, MITOCHONDRIAL"/>
    <property type="match status" value="1"/>
</dbReference>
<dbReference type="InterPro" id="IPR036188">
    <property type="entry name" value="FAD/NAD-bd_sf"/>
</dbReference>
<dbReference type="OrthoDB" id="9801699at2"/>
<proteinExistence type="inferred from homology"/>
<dbReference type="RefSeq" id="WP_136854537.1">
    <property type="nucleotide sequence ID" value="NZ_SWCI01000018.1"/>
</dbReference>
<evidence type="ECO:0000256" key="2">
    <source>
        <dbReference type="ARBA" id="ARBA00022630"/>
    </source>
</evidence>